<evidence type="ECO:0000313" key="2">
    <source>
        <dbReference type="EMBL" id="WAR30440.1"/>
    </source>
</evidence>
<gene>
    <name evidence="2" type="ORF">MAR_032982</name>
</gene>
<sequence>MGDIPGKTCKDMIHDELKQDDNTDCFICIITSYGEYENIRYQGNAGRKTESIAKLADIDNTLKDINSNLEDKPKILIFDMLAPTSNSKQLNSSVLFNVHKDWLIGLVRNAESAVFMKTLKREIEKMHDKLDFVSILERVRSQDVNMKIIHRMPRKFFLSESIPTQMLKSDKGHGKSQPEKGRHHYNLRTKRRIVSSKTELINKRKSDKDKSKIESARGGAAARHRAKDILINESQTRTRAKSSQPEEGQQHDIVPKFEEEIDMKKMEEDVDSNALPNGKDQEETGFIDLEKKLRETDKSKLIGNIEEGWIPPDFTTFKEAINNLSDERHMQRQICKRVSEDIEKKLGRKLASKVYAAYEENDPDKNIFFIVVTKE</sequence>
<dbReference type="Gene3D" id="3.40.50.1460">
    <property type="match status" value="1"/>
</dbReference>
<keyword evidence="3" id="KW-1185">Reference proteome</keyword>
<dbReference type="EMBL" id="CP111028">
    <property type="protein sequence ID" value="WAR30440.1"/>
    <property type="molecule type" value="Genomic_DNA"/>
</dbReference>
<protein>
    <submittedName>
        <fullName evidence="2">Uncharacterized protein</fullName>
    </submittedName>
</protein>
<dbReference type="Proteomes" id="UP001164746">
    <property type="component" value="Chromosome 17"/>
</dbReference>
<feature type="compositionally biased region" description="Basic and acidic residues" evidence="1">
    <location>
        <begin position="200"/>
        <end position="215"/>
    </location>
</feature>
<proteinExistence type="predicted"/>
<feature type="compositionally biased region" description="Polar residues" evidence="1">
    <location>
        <begin position="232"/>
        <end position="247"/>
    </location>
</feature>
<reference evidence="2" key="1">
    <citation type="submission" date="2022-11" db="EMBL/GenBank/DDBJ databases">
        <title>Centuries of genome instability and evolution in soft-shell clam transmissible cancer (bioRxiv).</title>
        <authorList>
            <person name="Hart S.F.M."/>
            <person name="Yonemitsu M.A."/>
            <person name="Giersch R.M."/>
            <person name="Beal B.F."/>
            <person name="Arriagada G."/>
            <person name="Davis B.W."/>
            <person name="Ostrander E.A."/>
            <person name="Goff S.P."/>
            <person name="Metzger M.J."/>
        </authorList>
    </citation>
    <scope>NUCLEOTIDE SEQUENCE</scope>
    <source>
        <strain evidence="2">MELC-2E11</strain>
        <tissue evidence="2">Siphon/mantle</tissue>
    </source>
</reference>
<dbReference type="InterPro" id="IPR029030">
    <property type="entry name" value="Caspase-like_dom_sf"/>
</dbReference>
<feature type="region of interest" description="Disordered" evidence="1">
    <location>
        <begin position="199"/>
        <end position="255"/>
    </location>
</feature>
<accession>A0ABY7G7N9</accession>
<feature type="non-terminal residue" evidence="2">
    <location>
        <position position="1"/>
    </location>
</feature>
<evidence type="ECO:0000313" key="3">
    <source>
        <dbReference type="Proteomes" id="UP001164746"/>
    </source>
</evidence>
<dbReference type="SUPFAM" id="SSF52129">
    <property type="entry name" value="Caspase-like"/>
    <property type="match status" value="1"/>
</dbReference>
<evidence type="ECO:0000256" key="1">
    <source>
        <dbReference type="SAM" id="MobiDB-lite"/>
    </source>
</evidence>
<name>A0ABY7G7N9_MYAAR</name>
<organism evidence="2 3">
    <name type="scientific">Mya arenaria</name>
    <name type="common">Soft-shell clam</name>
    <dbReference type="NCBI Taxonomy" id="6604"/>
    <lineage>
        <taxon>Eukaryota</taxon>
        <taxon>Metazoa</taxon>
        <taxon>Spiralia</taxon>
        <taxon>Lophotrochozoa</taxon>
        <taxon>Mollusca</taxon>
        <taxon>Bivalvia</taxon>
        <taxon>Autobranchia</taxon>
        <taxon>Heteroconchia</taxon>
        <taxon>Euheterodonta</taxon>
        <taxon>Imparidentia</taxon>
        <taxon>Neoheterodontei</taxon>
        <taxon>Myida</taxon>
        <taxon>Myoidea</taxon>
        <taxon>Myidae</taxon>
        <taxon>Mya</taxon>
    </lineage>
</organism>